<accession>A0AAU7DNQ6</accession>
<dbReference type="RefSeq" id="WP_348264501.1">
    <property type="nucleotide sequence ID" value="NZ_CP121196.1"/>
</dbReference>
<reference evidence="1" key="1">
    <citation type="submission" date="2023-03" db="EMBL/GenBank/DDBJ databases">
        <title>Edaphobacter sp.</title>
        <authorList>
            <person name="Huber K.J."/>
            <person name="Papendorf J."/>
            <person name="Pilke C."/>
            <person name="Bunk B."/>
            <person name="Sproeer C."/>
            <person name="Pester M."/>
        </authorList>
    </citation>
    <scope>NUCLEOTIDE SEQUENCE</scope>
    <source>
        <strain evidence="1">DSM 110680</strain>
    </source>
</reference>
<proteinExistence type="predicted"/>
<sequence length="157" mass="17231">MPLFAQEAKTVGTVSPNLVEFRIPLEQPANATWDWNRAETPDNDGEYTWQVAVSNGSSRYAFGFYLYKLPGSKPAHGDLHALFKAGQASVFKENTEGSGDMVQNAKVSVSTENDRIVLRIADAGLIHTIFAGRPESATVNTRAIGSNFEVVKIEYHN</sequence>
<dbReference type="AlphaFoldDB" id="A0AAU7DNQ6"/>
<dbReference type="EMBL" id="CP121196">
    <property type="protein sequence ID" value="XBH19285.1"/>
    <property type="molecule type" value="Genomic_DNA"/>
</dbReference>
<evidence type="ECO:0000313" key="1">
    <source>
        <dbReference type="EMBL" id="XBH19285.1"/>
    </source>
</evidence>
<organism evidence="1">
    <name type="scientific">Telmatobacter sp. DSM 110680</name>
    <dbReference type="NCBI Taxonomy" id="3036704"/>
    <lineage>
        <taxon>Bacteria</taxon>
        <taxon>Pseudomonadati</taxon>
        <taxon>Acidobacteriota</taxon>
        <taxon>Terriglobia</taxon>
        <taxon>Terriglobales</taxon>
        <taxon>Acidobacteriaceae</taxon>
        <taxon>Telmatobacter</taxon>
    </lineage>
</organism>
<protein>
    <submittedName>
        <fullName evidence="1">Uncharacterized protein</fullName>
    </submittedName>
</protein>
<name>A0AAU7DNQ6_9BACT</name>
<gene>
    <name evidence="1" type="ORF">P8935_08190</name>
</gene>